<comment type="caution">
    <text evidence="1">The sequence shown here is derived from an EMBL/GenBank/DDBJ whole genome shotgun (WGS) entry which is preliminary data.</text>
</comment>
<name>A0A4Z2HR98_9TELE</name>
<dbReference type="EMBL" id="SRLO01000191">
    <property type="protein sequence ID" value="TNN68359.1"/>
    <property type="molecule type" value="Genomic_DNA"/>
</dbReference>
<sequence>MIPDIFGVVTDSTPSIFTEVCTLTKRIPVWQKALSSSVNMRTPHSNAFIDLNKDFTAVLLEENQRTANQTSVRHAGVCPNRHSGEAHGAPAARCLTSLEPLASRHLMAFKFKPTVVAKEKLNLHNYSRHLVIAPKRLVPDFSRMVSGLNCQRCGTSRLLLQARSGGPPEIMLCRKLTKSLAGFNSSCEVSDLFLTTAGPKFETWISESPGLTTGN</sequence>
<organism evidence="1 2">
    <name type="scientific">Liparis tanakae</name>
    <name type="common">Tanaka's snailfish</name>
    <dbReference type="NCBI Taxonomy" id="230148"/>
    <lineage>
        <taxon>Eukaryota</taxon>
        <taxon>Metazoa</taxon>
        <taxon>Chordata</taxon>
        <taxon>Craniata</taxon>
        <taxon>Vertebrata</taxon>
        <taxon>Euteleostomi</taxon>
        <taxon>Actinopterygii</taxon>
        <taxon>Neopterygii</taxon>
        <taxon>Teleostei</taxon>
        <taxon>Neoteleostei</taxon>
        <taxon>Acanthomorphata</taxon>
        <taxon>Eupercaria</taxon>
        <taxon>Perciformes</taxon>
        <taxon>Cottioidei</taxon>
        <taxon>Cottales</taxon>
        <taxon>Liparidae</taxon>
        <taxon>Liparis</taxon>
    </lineage>
</organism>
<proteinExistence type="predicted"/>
<reference evidence="1 2" key="1">
    <citation type="submission" date="2019-03" db="EMBL/GenBank/DDBJ databases">
        <title>First draft genome of Liparis tanakae, snailfish: a comprehensive survey of snailfish specific genes.</title>
        <authorList>
            <person name="Kim W."/>
            <person name="Song I."/>
            <person name="Jeong J.-H."/>
            <person name="Kim D."/>
            <person name="Kim S."/>
            <person name="Ryu S."/>
            <person name="Song J.Y."/>
            <person name="Lee S.K."/>
        </authorList>
    </citation>
    <scope>NUCLEOTIDE SEQUENCE [LARGE SCALE GENOMIC DNA]</scope>
    <source>
        <tissue evidence="1">Muscle</tissue>
    </source>
</reference>
<protein>
    <submittedName>
        <fullName evidence="1">T-cell immunomodulatory protein</fullName>
    </submittedName>
</protein>
<gene>
    <name evidence="1" type="primary">ITFG1_0</name>
    <name evidence="1" type="ORF">EYF80_021412</name>
</gene>
<dbReference type="AlphaFoldDB" id="A0A4Z2HR98"/>
<evidence type="ECO:0000313" key="2">
    <source>
        <dbReference type="Proteomes" id="UP000314294"/>
    </source>
</evidence>
<evidence type="ECO:0000313" key="1">
    <source>
        <dbReference type="EMBL" id="TNN68359.1"/>
    </source>
</evidence>
<keyword evidence="2" id="KW-1185">Reference proteome</keyword>
<accession>A0A4Z2HR98</accession>
<dbReference type="Proteomes" id="UP000314294">
    <property type="component" value="Unassembled WGS sequence"/>
</dbReference>